<feature type="domain" description="Peptidase S1" evidence="2">
    <location>
        <begin position="30"/>
        <end position="282"/>
    </location>
</feature>
<dbReference type="PANTHER" id="PTHR24250">
    <property type="entry name" value="CHYMOTRYPSIN-RELATED"/>
    <property type="match status" value="1"/>
</dbReference>
<dbReference type="InterPro" id="IPR043504">
    <property type="entry name" value="Peptidase_S1_PA_chymotrypsin"/>
</dbReference>
<name>A0A4U5NX56_STECR</name>
<dbReference type="PROSITE" id="PS00135">
    <property type="entry name" value="TRYPSIN_SER"/>
    <property type="match status" value="1"/>
</dbReference>
<dbReference type="Proteomes" id="UP000298663">
    <property type="component" value="Unassembled WGS sequence"/>
</dbReference>
<dbReference type="InterPro" id="IPR001254">
    <property type="entry name" value="Trypsin_dom"/>
</dbReference>
<gene>
    <name evidence="3" type="ORF">L596_012256</name>
</gene>
<dbReference type="Pfam" id="PF00089">
    <property type="entry name" value="Trypsin"/>
    <property type="match status" value="1"/>
</dbReference>
<accession>A0A4U5NX56</accession>
<protein>
    <recommendedName>
        <fullName evidence="2">Peptidase S1 domain-containing protein</fullName>
    </recommendedName>
</protein>
<dbReference type="InterPro" id="IPR009003">
    <property type="entry name" value="Peptidase_S1_PA"/>
</dbReference>
<comment type="caution">
    <text evidence="3">The sequence shown here is derived from an EMBL/GenBank/DDBJ whole genome shotgun (WGS) entry which is preliminary data.</text>
</comment>
<dbReference type="OrthoDB" id="7754674at2759"/>
<dbReference type="SMART" id="SM00020">
    <property type="entry name" value="Tryp_SPc"/>
    <property type="match status" value="1"/>
</dbReference>
<dbReference type="GO" id="GO:0004252">
    <property type="term" value="F:serine-type endopeptidase activity"/>
    <property type="evidence" value="ECO:0007669"/>
    <property type="project" value="InterPro"/>
</dbReference>
<dbReference type="EMBL" id="AZBU02000003">
    <property type="protein sequence ID" value="TKR87930.1"/>
    <property type="molecule type" value="Genomic_DNA"/>
</dbReference>
<dbReference type="PRINTS" id="PR00722">
    <property type="entry name" value="CHYMOTRYPSIN"/>
</dbReference>
<evidence type="ECO:0000256" key="1">
    <source>
        <dbReference type="ARBA" id="ARBA00023157"/>
    </source>
</evidence>
<reference evidence="3 4" key="1">
    <citation type="journal article" date="2015" name="Genome Biol.">
        <title>Comparative genomics of Steinernema reveals deeply conserved gene regulatory networks.</title>
        <authorList>
            <person name="Dillman A.R."/>
            <person name="Macchietto M."/>
            <person name="Porter C.F."/>
            <person name="Rogers A."/>
            <person name="Williams B."/>
            <person name="Antoshechkin I."/>
            <person name="Lee M.M."/>
            <person name="Goodwin Z."/>
            <person name="Lu X."/>
            <person name="Lewis E.E."/>
            <person name="Goodrich-Blair H."/>
            <person name="Stock S.P."/>
            <person name="Adams B.J."/>
            <person name="Sternberg P.W."/>
            <person name="Mortazavi A."/>
        </authorList>
    </citation>
    <scope>NUCLEOTIDE SEQUENCE [LARGE SCALE GENOMIC DNA]</scope>
    <source>
        <strain evidence="3 4">ALL</strain>
    </source>
</reference>
<proteinExistence type="predicted"/>
<evidence type="ECO:0000313" key="4">
    <source>
        <dbReference type="Proteomes" id="UP000298663"/>
    </source>
</evidence>
<dbReference type="InterPro" id="IPR033116">
    <property type="entry name" value="TRYPSIN_SER"/>
</dbReference>
<dbReference type="SUPFAM" id="SSF50494">
    <property type="entry name" value="Trypsin-like serine proteases"/>
    <property type="match status" value="1"/>
</dbReference>
<keyword evidence="4" id="KW-1185">Reference proteome</keyword>
<organism evidence="3 4">
    <name type="scientific">Steinernema carpocapsae</name>
    <name type="common">Entomopathogenic nematode</name>
    <dbReference type="NCBI Taxonomy" id="34508"/>
    <lineage>
        <taxon>Eukaryota</taxon>
        <taxon>Metazoa</taxon>
        <taxon>Ecdysozoa</taxon>
        <taxon>Nematoda</taxon>
        <taxon>Chromadorea</taxon>
        <taxon>Rhabditida</taxon>
        <taxon>Tylenchina</taxon>
        <taxon>Panagrolaimomorpha</taxon>
        <taxon>Strongyloidoidea</taxon>
        <taxon>Steinernematidae</taxon>
        <taxon>Steinernema</taxon>
    </lineage>
</organism>
<dbReference type="PROSITE" id="PS50240">
    <property type="entry name" value="TRYPSIN_DOM"/>
    <property type="match status" value="1"/>
</dbReference>
<dbReference type="GO" id="GO:0006508">
    <property type="term" value="P:proteolysis"/>
    <property type="evidence" value="ECO:0007669"/>
    <property type="project" value="InterPro"/>
</dbReference>
<dbReference type="InterPro" id="IPR001314">
    <property type="entry name" value="Peptidase_S1A"/>
</dbReference>
<dbReference type="Gene3D" id="2.40.10.10">
    <property type="entry name" value="Trypsin-like serine proteases"/>
    <property type="match status" value="1"/>
</dbReference>
<keyword evidence="1" id="KW-1015">Disulfide bond</keyword>
<dbReference type="AlphaFoldDB" id="A0A4U5NX56"/>
<evidence type="ECO:0000313" key="3">
    <source>
        <dbReference type="EMBL" id="TKR87930.1"/>
    </source>
</evidence>
<dbReference type="CDD" id="cd00190">
    <property type="entry name" value="Tryp_SPc"/>
    <property type="match status" value="1"/>
</dbReference>
<evidence type="ECO:0000259" key="2">
    <source>
        <dbReference type="PROSITE" id="PS50240"/>
    </source>
</evidence>
<dbReference type="STRING" id="34508.A0A4U5NX56"/>
<dbReference type="PANTHER" id="PTHR24250:SF50">
    <property type="entry name" value="PEPTIDASE S1 DOMAIN-CONTAINING PROTEIN"/>
    <property type="match status" value="1"/>
</dbReference>
<sequence length="289" mass="31764">MTRQLLTVFAVGLATFVVGFKLDHFHGFPIYGGQIVHKCQVPFYVYVPVQTRLANGREVNGTCGGILLNSQWVLTNAHCLNRATRAALWFGVTDTRTIYEDQNVQRRAIAKVVFHEGFNMSAGIVKNDLCLVKTSSPVDLNRAVGPVVISKSQSLFQDGMNYVVYGLGANGFDKDVYPIFDPELRYANVPIIPRDRCKQLLDAISRGSRLEDTYFCAGFDHAGILYGDSGGPLTAGDGNVAVGMTQALMGFDNGTIATQQSKYPALFVTLKDYCDWLKTKSDNSFECSS</sequence>
<reference evidence="3 4" key="2">
    <citation type="journal article" date="2019" name="G3 (Bethesda)">
        <title>Hybrid Assembly of the Genome of the Entomopathogenic Nematode Steinernema carpocapsae Identifies the X-Chromosome.</title>
        <authorList>
            <person name="Serra L."/>
            <person name="Macchietto M."/>
            <person name="Macias-Munoz A."/>
            <person name="McGill C.J."/>
            <person name="Rodriguez I.M."/>
            <person name="Rodriguez B."/>
            <person name="Murad R."/>
            <person name="Mortazavi A."/>
        </authorList>
    </citation>
    <scope>NUCLEOTIDE SEQUENCE [LARGE SCALE GENOMIC DNA]</scope>
    <source>
        <strain evidence="3 4">ALL</strain>
    </source>
</reference>